<reference evidence="2" key="1">
    <citation type="submission" date="2020-11" db="EMBL/GenBank/DDBJ databases">
        <authorList>
            <person name="Tran Van P."/>
        </authorList>
    </citation>
    <scope>NUCLEOTIDE SEQUENCE</scope>
</reference>
<dbReference type="InterPro" id="IPR036047">
    <property type="entry name" value="F-box-like_dom_sf"/>
</dbReference>
<proteinExistence type="predicted"/>
<accession>A0A7R9KRZ8</accession>
<dbReference type="EMBL" id="OC860145">
    <property type="protein sequence ID" value="CAD7628305.1"/>
    <property type="molecule type" value="Genomic_DNA"/>
</dbReference>
<dbReference type="Pfam" id="PF00646">
    <property type="entry name" value="F-box"/>
    <property type="match status" value="1"/>
</dbReference>
<feature type="domain" description="F-box" evidence="1">
    <location>
        <begin position="32"/>
        <end position="61"/>
    </location>
</feature>
<dbReference type="SUPFAM" id="SSF81383">
    <property type="entry name" value="F-box domain"/>
    <property type="match status" value="1"/>
</dbReference>
<organism evidence="2">
    <name type="scientific">Medioppia subpectinata</name>
    <dbReference type="NCBI Taxonomy" id="1979941"/>
    <lineage>
        <taxon>Eukaryota</taxon>
        <taxon>Metazoa</taxon>
        <taxon>Ecdysozoa</taxon>
        <taxon>Arthropoda</taxon>
        <taxon>Chelicerata</taxon>
        <taxon>Arachnida</taxon>
        <taxon>Acari</taxon>
        <taxon>Acariformes</taxon>
        <taxon>Sarcoptiformes</taxon>
        <taxon>Oribatida</taxon>
        <taxon>Brachypylina</taxon>
        <taxon>Oppioidea</taxon>
        <taxon>Oppiidae</taxon>
        <taxon>Medioppia</taxon>
    </lineage>
</organism>
<protein>
    <recommendedName>
        <fullName evidence="1">F-box domain-containing protein</fullName>
    </recommendedName>
</protein>
<dbReference type="EMBL" id="CAJPIZ010005570">
    <property type="protein sequence ID" value="CAG2108735.1"/>
    <property type="molecule type" value="Genomic_DNA"/>
</dbReference>
<dbReference type="InterPro" id="IPR001810">
    <property type="entry name" value="F-box_dom"/>
</dbReference>
<dbReference type="AlphaFoldDB" id="A0A7R9KRZ8"/>
<sequence length="87" mass="10224">MFISLEITDDGNEDNRQQAQIYALNSMDRFGDDLCQLLLSYLSLEDRFRLELVSKQFQRTFIDSFVKIRSKVQMLATIVKKLLTVEE</sequence>
<keyword evidence="3" id="KW-1185">Reference proteome</keyword>
<dbReference type="CDD" id="cd09917">
    <property type="entry name" value="F-box_SF"/>
    <property type="match status" value="1"/>
</dbReference>
<evidence type="ECO:0000313" key="3">
    <source>
        <dbReference type="Proteomes" id="UP000759131"/>
    </source>
</evidence>
<gene>
    <name evidence="2" type="ORF">OSB1V03_LOCUS8727</name>
</gene>
<evidence type="ECO:0000259" key="1">
    <source>
        <dbReference type="Pfam" id="PF00646"/>
    </source>
</evidence>
<name>A0A7R9KRZ8_9ACAR</name>
<dbReference type="Proteomes" id="UP000759131">
    <property type="component" value="Unassembled WGS sequence"/>
</dbReference>
<evidence type="ECO:0000313" key="2">
    <source>
        <dbReference type="EMBL" id="CAD7628305.1"/>
    </source>
</evidence>